<dbReference type="GeneID" id="101853311"/>
<dbReference type="InterPro" id="IPR005829">
    <property type="entry name" value="Sugar_transporter_CS"/>
</dbReference>
<evidence type="ECO:0000256" key="4">
    <source>
        <dbReference type="ARBA" id="ARBA00023136"/>
    </source>
</evidence>
<feature type="transmembrane region" description="Helical" evidence="5">
    <location>
        <begin position="504"/>
        <end position="526"/>
    </location>
</feature>
<evidence type="ECO:0000256" key="1">
    <source>
        <dbReference type="ARBA" id="ARBA00004141"/>
    </source>
</evidence>
<dbReference type="RefSeq" id="XP_012937307.1">
    <property type="nucleotide sequence ID" value="XM_013081853.1"/>
</dbReference>
<evidence type="ECO:0000313" key="7">
    <source>
        <dbReference type="Proteomes" id="UP000694888"/>
    </source>
</evidence>
<feature type="transmembrane region" description="Helical" evidence="5">
    <location>
        <begin position="208"/>
        <end position="230"/>
    </location>
</feature>
<feature type="transmembrane region" description="Helical" evidence="5">
    <location>
        <begin position="357"/>
        <end position="378"/>
    </location>
</feature>
<feature type="transmembrane region" description="Helical" evidence="5">
    <location>
        <begin position="384"/>
        <end position="402"/>
    </location>
</feature>
<evidence type="ECO:0000259" key="6">
    <source>
        <dbReference type="PROSITE" id="PS50850"/>
    </source>
</evidence>
<dbReference type="Gene3D" id="1.20.1250.20">
    <property type="entry name" value="MFS general substrate transporter like domains"/>
    <property type="match status" value="1"/>
</dbReference>
<dbReference type="PANTHER" id="PTHR24064">
    <property type="entry name" value="SOLUTE CARRIER FAMILY 22 MEMBER"/>
    <property type="match status" value="1"/>
</dbReference>
<keyword evidence="4 5" id="KW-0472">Membrane</keyword>
<feature type="transmembrane region" description="Helical" evidence="5">
    <location>
        <begin position="440"/>
        <end position="457"/>
    </location>
</feature>
<keyword evidence="3 5" id="KW-1133">Transmembrane helix</keyword>
<feature type="transmembrane region" description="Helical" evidence="5">
    <location>
        <begin position="242"/>
        <end position="263"/>
    </location>
</feature>
<feature type="transmembrane region" description="Helical" evidence="5">
    <location>
        <begin position="184"/>
        <end position="202"/>
    </location>
</feature>
<sequence length="557" mass="61958">MTTWKMDVEQLVTDLSACGRFQVLLTAITYLVKTAGSWAMMMMAFGSFHPGWTCTDLETMDGNKSQNLSSFLWSRPLQSHYDLSGVSLNASLNGNVSSFSLTPGPGARGDLTLGRANFTQDTCTELSGCRNVTINSDSQTVATEWSLVCDRAWILSFIISIQMSGVAIGSYFCGYFGDRYGRKLSMYSSLALGVISNTVVYFTTSWEMFTVVRFFIGLSVGGNLALSQIYPMEFVMPKWRPVVSGFPSWHVGTLLFGVCVMLLRDWRLVQLATAALSLLALLTAVWVPDSVRWLLVHGRVRKAERVVTQICRFNGMEVPDTQVSLINITEGSNHRQEKSAKFSFFQLFHASLRKRTLLVTLTFFLTSAMFYTLSFGVQSLYGDFYLNFILYSLFPIPLSFLVPVLGNKLGRQRALLIFFILVFLGFVSIVVIFFTTSGSLRGITITCLALFTANWLQQTLSLLNTFAVELFPTVVRNLAFGFAMTGARLGSVIAPYVIPRDFDSMYVSYLIMSAMALVCCVAVWALPETKGTAMEDIIQDKNEKTSKAEKQVNSNAD</sequence>
<dbReference type="InterPro" id="IPR005828">
    <property type="entry name" value="MFS_sugar_transport-like"/>
</dbReference>
<proteinExistence type="predicted"/>
<dbReference type="Pfam" id="PF00083">
    <property type="entry name" value="Sugar_tr"/>
    <property type="match status" value="1"/>
</dbReference>
<name>A0ABM0ZYR7_APLCA</name>
<dbReference type="InterPro" id="IPR020846">
    <property type="entry name" value="MFS_dom"/>
</dbReference>
<keyword evidence="7" id="KW-1185">Reference proteome</keyword>
<evidence type="ECO:0000313" key="8">
    <source>
        <dbReference type="RefSeq" id="XP_012937307.1"/>
    </source>
</evidence>
<dbReference type="PROSITE" id="PS00217">
    <property type="entry name" value="SUGAR_TRANSPORT_2"/>
    <property type="match status" value="1"/>
</dbReference>
<gene>
    <name evidence="8" type="primary">LOC101853311</name>
</gene>
<organism evidence="7 8">
    <name type="scientific">Aplysia californica</name>
    <name type="common">California sea hare</name>
    <dbReference type="NCBI Taxonomy" id="6500"/>
    <lineage>
        <taxon>Eukaryota</taxon>
        <taxon>Metazoa</taxon>
        <taxon>Spiralia</taxon>
        <taxon>Lophotrochozoa</taxon>
        <taxon>Mollusca</taxon>
        <taxon>Gastropoda</taxon>
        <taxon>Heterobranchia</taxon>
        <taxon>Euthyneura</taxon>
        <taxon>Tectipleura</taxon>
        <taxon>Aplysiida</taxon>
        <taxon>Aplysioidea</taxon>
        <taxon>Aplysiidae</taxon>
        <taxon>Aplysia</taxon>
    </lineage>
</organism>
<reference evidence="8" key="1">
    <citation type="submission" date="2025-08" db="UniProtKB">
        <authorList>
            <consortium name="RefSeq"/>
        </authorList>
    </citation>
    <scope>IDENTIFICATION</scope>
</reference>
<feature type="transmembrane region" description="Helical" evidence="5">
    <location>
        <begin position="478"/>
        <end position="498"/>
    </location>
</feature>
<feature type="transmembrane region" description="Helical" evidence="5">
    <location>
        <begin position="414"/>
        <end position="434"/>
    </location>
</feature>
<evidence type="ECO:0000256" key="5">
    <source>
        <dbReference type="SAM" id="Phobius"/>
    </source>
</evidence>
<feature type="domain" description="Major facilitator superfamily (MFS) profile" evidence="6">
    <location>
        <begin position="86"/>
        <end position="531"/>
    </location>
</feature>
<evidence type="ECO:0000256" key="2">
    <source>
        <dbReference type="ARBA" id="ARBA00022692"/>
    </source>
</evidence>
<evidence type="ECO:0000256" key="3">
    <source>
        <dbReference type="ARBA" id="ARBA00022989"/>
    </source>
</evidence>
<accession>A0ABM0ZYR7</accession>
<dbReference type="InterPro" id="IPR036259">
    <property type="entry name" value="MFS_trans_sf"/>
</dbReference>
<keyword evidence="2 5" id="KW-0812">Transmembrane</keyword>
<dbReference type="PROSITE" id="PS50850">
    <property type="entry name" value="MFS"/>
    <property type="match status" value="1"/>
</dbReference>
<feature type="transmembrane region" description="Helical" evidence="5">
    <location>
        <begin position="269"/>
        <end position="287"/>
    </location>
</feature>
<feature type="transmembrane region" description="Helical" evidence="5">
    <location>
        <begin position="152"/>
        <end position="172"/>
    </location>
</feature>
<protein>
    <submittedName>
        <fullName evidence="8">Solute carrier family 22 member 4</fullName>
    </submittedName>
</protein>
<comment type="subcellular location">
    <subcellularLocation>
        <location evidence="1">Membrane</location>
        <topology evidence="1">Multi-pass membrane protein</topology>
    </subcellularLocation>
</comment>
<dbReference type="SUPFAM" id="SSF103473">
    <property type="entry name" value="MFS general substrate transporter"/>
    <property type="match status" value="1"/>
</dbReference>
<dbReference type="Proteomes" id="UP000694888">
    <property type="component" value="Unplaced"/>
</dbReference>